<dbReference type="NCBIfam" id="TIGR01400">
    <property type="entry name" value="fliR"/>
    <property type="match status" value="1"/>
</dbReference>
<evidence type="ECO:0000256" key="10">
    <source>
        <dbReference type="RuleBase" id="RU362071"/>
    </source>
</evidence>
<dbReference type="GO" id="GO:0006605">
    <property type="term" value="P:protein targeting"/>
    <property type="evidence" value="ECO:0007669"/>
    <property type="project" value="UniProtKB-UniRule"/>
</dbReference>
<feature type="transmembrane region" description="Helical" evidence="10">
    <location>
        <begin position="177"/>
        <end position="200"/>
    </location>
</feature>
<keyword evidence="11" id="KW-0969">Cilium</keyword>
<organism evidence="11 12">
    <name type="scientific">Hoeflea prorocentri</name>
    <dbReference type="NCBI Taxonomy" id="1922333"/>
    <lineage>
        <taxon>Bacteria</taxon>
        <taxon>Pseudomonadati</taxon>
        <taxon>Pseudomonadota</taxon>
        <taxon>Alphaproteobacteria</taxon>
        <taxon>Hyphomicrobiales</taxon>
        <taxon>Rhizobiaceae</taxon>
        <taxon>Hoeflea</taxon>
    </lineage>
</organism>
<feature type="transmembrane region" description="Helical" evidence="10">
    <location>
        <begin position="38"/>
        <end position="55"/>
    </location>
</feature>
<keyword evidence="11" id="KW-0282">Flagellum</keyword>
<dbReference type="GO" id="GO:0044780">
    <property type="term" value="P:bacterial-type flagellum assembly"/>
    <property type="evidence" value="ECO:0007669"/>
    <property type="project" value="UniProtKB-UniRule"/>
</dbReference>
<feature type="transmembrane region" description="Helical" evidence="10">
    <location>
        <begin position="7"/>
        <end position="26"/>
    </location>
</feature>
<evidence type="ECO:0000256" key="5">
    <source>
        <dbReference type="ARBA" id="ARBA00022692"/>
    </source>
</evidence>
<evidence type="ECO:0000256" key="1">
    <source>
        <dbReference type="ARBA" id="ARBA00002578"/>
    </source>
</evidence>
<evidence type="ECO:0000256" key="9">
    <source>
        <dbReference type="NCBIfam" id="TIGR01400"/>
    </source>
</evidence>
<sequence length="250" mass="26846">MITDPEGTVLALFASFCRVGACFMIMPGLGSARVPPQVRLFVAIAASMALLPLMWQSIYPKVETSTGGYVSLVVVEILIGSVLGLVARFYVLALQFAGTAVSMMIGFNAMASAGLESPDPQTELGNLIALTGLLILFMLDFHHIVIEALAMSYELMPVGGSFDPQMALVTLSDTLSASFMTILRLISPFIIYGLIFNLAVGMVNKLAPQIPVYFISLPFILTGGLFLLFFGSGEFFSQFADGFVPVFDGR</sequence>
<feature type="transmembrane region" description="Helical" evidence="10">
    <location>
        <begin position="212"/>
        <end position="231"/>
    </location>
</feature>
<dbReference type="PANTHER" id="PTHR30065:SF8">
    <property type="entry name" value="FLAGELLAR BIOSYNTHETIC PROTEIN FLIR"/>
    <property type="match status" value="1"/>
</dbReference>
<keyword evidence="11" id="KW-0966">Cell projection</keyword>
<evidence type="ECO:0000313" key="11">
    <source>
        <dbReference type="EMBL" id="MDA5400172.1"/>
    </source>
</evidence>
<comment type="function">
    <text evidence="1 10">Role in flagellar biosynthesis.</text>
</comment>
<dbReference type="RefSeq" id="WP_267991583.1">
    <property type="nucleotide sequence ID" value="NZ_JAPJZI010000001.1"/>
</dbReference>
<evidence type="ECO:0000256" key="8">
    <source>
        <dbReference type="ARBA" id="ARBA00023143"/>
    </source>
</evidence>
<feature type="transmembrane region" description="Helical" evidence="10">
    <location>
        <begin position="127"/>
        <end position="146"/>
    </location>
</feature>
<evidence type="ECO:0000256" key="6">
    <source>
        <dbReference type="ARBA" id="ARBA00022989"/>
    </source>
</evidence>
<reference evidence="11" key="1">
    <citation type="submission" date="2022-11" db="EMBL/GenBank/DDBJ databases">
        <title>Draft genome sequence of Hoeflea poritis E7-10 and Hoeflea prorocentri PM5-8, separated from scleractinian coral Porites lutea and marine dinoflagellate.</title>
        <authorList>
            <person name="Zhang G."/>
            <person name="Wei Q."/>
            <person name="Cai L."/>
        </authorList>
    </citation>
    <scope>NUCLEOTIDE SEQUENCE</scope>
    <source>
        <strain evidence="11">PM5-8</strain>
    </source>
</reference>
<dbReference type="PRINTS" id="PR00953">
    <property type="entry name" value="TYPE3IMRPROT"/>
</dbReference>
<feature type="transmembrane region" description="Helical" evidence="10">
    <location>
        <begin position="67"/>
        <end position="90"/>
    </location>
</feature>
<accession>A0A9X3UKS6</accession>
<evidence type="ECO:0000256" key="2">
    <source>
        <dbReference type="ARBA" id="ARBA00009772"/>
    </source>
</evidence>
<proteinExistence type="inferred from homology"/>
<dbReference type="GO" id="GO:0005886">
    <property type="term" value="C:plasma membrane"/>
    <property type="evidence" value="ECO:0007669"/>
    <property type="project" value="UniProtKB-SubCell"/>
</dbReference>
<dbReference type="Proteomes" id="UP001151234">
    <property type="component" value="Unassembled WGS sequence"/>
</dbReference>
<name>A0A9X3UKS6_9HYPH</name>
<keyword evidence="8 10" id="KW-0975">Bacterial flagellum</keyword>
<comment type="subcellular location">
    <subcellularLocation>
        <location evidence="10">Cell membrane</location>
        <topology evidence="10">Multi-pass membrane protein</topology>
    </subcellularLocation>
    <subcellularLocation>
        <location evidence="10">Bacterial flagellum basal body</location>
    </subcellularLocation>
</comment>
<evidence type="ECO:0000256" key="3">
    <source>
        <dbReference type="ARBA" id="ARBA00021717"/>
    </source>
</evidence>
<dbReference type="Pfam" id="PF01311">
    <property type="entry name" value="Bac_export_1"/>
    <property type="match status" value="1"/>
</dbReference>
<dbReference type="EMBL" id="JAPJZI010000001">
    <property type="protein sequence ID" value="MDA5400172.1"/>
    <property type="molecule type" value="Genomic_DNA"/>
</dbReference>
<evidence type="ECO:0000256" key="7">
    <source>
        <dbReference type="ARBA" id="ARBA00023136"/>
    </source>
</evidence>
<comment type="caution">
    <text evidence="11">The sequence shown here is derived from an EMBL/GenBank/DDBJ whole genome shotgun (WGS) entry which is preliminary data.</text>
</comment>
<evidence type="ECO:0000313" key="12">
    <source>
        <dbReference type="Proteomes" id="UP001151234"/>
    </source>
</evidence>
<keyword evidence="6 10" id="KW-1133">Transmembrane helix</keyword>
<keyword evidence="5 10" id="KW-0812">Transmembrane</keyword>
<dbReference type="InterPro" id="IPR002010">
    <property type="entry name" value="T3SS_IM_R"/>
</dbReference>
<dbReference type="InterPro" id="IPR006303">
    <property type="entry name" value="FliR"/>
</dbReference>
<gene>
    <name evidence="11" type="primary">fliR</name>
    <name evidence="11" type="ORF">OQ273_16455</name>
</gene>
<protein>
    <recommendedName>
        <fullName evidence="3 9">Flagellar biosynthetic protein FliR</fullName>
    </recommendedName>
</protein>
<keyword evidence="4 10" id="KW-1003">Cell membrane</keyword>
<dbReference type="PANTHER" id="PTHR30065">
    <property type="entry name" value="FLAGELLAR BIOSYNTHETIC PROTEIN FLIR"/>
    <property type="match status" value="1"/>
</dbReference>
<keyword evidence="12" id="KW-1185">Reference proteome</keyword>
<dbReference type="GO" id="GO:0009425">
    <property type="term" value="C:bacterial-type flagellum basal body"/>
    <property type="evidence" value="ECO:0007669"/>
    <property type="project" value="UniProtKB-SubCell"/>
</dbReference>
<comment type="similarity">
    <text evidence="2 10">Belongs to the FliR/MopE/SpaR family.</text>
</comment>
<keyword evidence="7 10" id="KW-0472">Membrane</keyword>
<dbReference type="AlphaFoldDB" id="A0A9X3UKS6"/>
<feature type="transmembrane region" description="Helical" evidence="10">
    <location>
        <begin position="96"/>
        <end position="115"/>
    </location>
</feature>
<evidence type="ECO:0000256" key="4">
    <source>
        <dbReference type="ARBA" id="ARBA00022475"/>
    </source>
</evidence>